<proteinExistence type="predicted"/>
<reference evidence="1" key="2">
    <citation type="journal article" date="2015" name="Data Brief">
        <title>Shoot transcriptome of the giant reed, Arundo donax.</title>
        <authorList>
            <person name="Barrero R.A."/>
            <person name="Guerrero F.D."/>
            <person name="Moolhuijzen P."/>
            <person name="Goolsby J.A."/>
            <person name="Tidwell J."/>
            <person name="Bellgard S.E."/>
            <person name="Bellgard M.I."/>
        </authorList>
    </citation>
    <scope>NUCLEOTIDE SEQUENCE</scope>
    <source>
        <tissue evidence="1">Shoot tissue taken approximately 20 cm above the soil surface</tissue>
    </source>
</reference>
<name>A0A0A8Z4P0_ARUDO</name>
<sequence>MAPEFGNSSKNCCAGAHPCHNLGMQHRTAWSAAEVRSTILAGLLEVKPSHHGTAPGKATPGHHGSSLNRWWSLLSLGPARHHR</sequence>
<reference evidence="1" key="1">
    <citation type="submission" date="2014-09" db="EMBL/GenBank/DDBJ databases">
        <authorList>
            <person name="Magalhaes I.L.F."/>
            <person name="Oliveira U."/>
            <person name="Santos F.R."/>
            <person name="Vidigal T.H.D.A."/>
            <person name="Brescovit A.D."/>
            <person name="Santos A.J."/>
        </authorList>
    </citation>
    <scope>NUCLEOTIDE SEQUENCE</scope>
    <source>
        <tissue evidence="1">Shoot tissue taken approximately 20 cm above the soil surface</tissue>
    </source>
</reference>
<protein>
    <submittedName>
        <fullName evidence="1">Uncharacterized protein</fullName>
    </submittedName>
</protein>
<dbReference type="AlphaFoldDB" id="A0A0A8Z4P0"/>
<organism evidence="1">
    <name type="scientific">Arundo donax</name>
    <name type="common">Giant reed</name>
    <name type="synonym">Donax arundinaceus</name>
    <dbReference type="NCBI Taxonomy" id="35708"/>
    <lineage>
        <taxon>Eukaryota</taxon>
        <taxon>Viridiplantae</taxon>
        <taxon>Streptophyta</taxon>
        <taxon>Embryophyta</taxon>
        <taxon>Tracheophyta</taxon>
        <taxon>Spermatophyta</taxon>
        <taxon>Magnoliopsida</taxon>
        <taxon>Liliopsida</taxon>
        <taxon>Poales</taxon>
        <taxon>Poaceae</taxon>
        <taxon>PACMAD clade</taxon>
        <taxon>Arundinoideae</taxon>
        <taxon>Arundineae</taxon>
        <taxon>Arundo</taxon>
    </lineage>
</organism>
<accession>A0A0A8Z4P0</accession>
<evidence type="ECO:0000313" key="1">
    <source>
        <dbReference type="EMBL" id="JAD29822.1"/>
    </source>
</evidence>
<dbReference type="EMBL" id="GBRH01268073">
    <property type="protein sequence ID" value="JAD29822.1"/>
    <property type="molecule type" value="Transcribed_RNA"/>
</dbReference>